<dbReference type="GO" id="GO:0016616">
    <property type="term" value="F:oxidoreductase activity, acting on the CH-OH group of donors, NAD or NADP as acceptor"/>
    <property type="evidence" value="ECO:0007669"/>
    <property type="project" value="TreeGrafter"/>
</dbReference>
<dbReference type="CDD" id="cd05233">
    <property type="entry name" value="SDR_c"/>
    <property type="match status" value="1"/>
</dbReference>
<evidence type="ECO:0000313" key="4">
    <source>
        <dbReference type="Proteomes" id="UP001149074"/>
    </source>
</evidence>
<dbReference type="PANTHER" id="PTHR42760:SF122">
    <property type="entry name" value="NAD(P)-BINDING PROTEIN"/>
    <property type="match status" value="1"/>
</dbReference>
<dbReference type="GO" id="GO:0048038">
    <property type="term" value="F:quinone binding"/>
    <property type="evidence" value="ECO:0007669"/>
    <property type="project" value="TreeGrafter"/>
</dbReference>
<dbReference type="OrthoDB" id="1933717at2759"/>
<comment type="caution">
    <text evidence="3">The sequence shown here is derived from an EMBL/GenBank/DDBJ whole genome shotgun (WGS) entry which is preliminary data.</text>
</comment>
<sequence length="287" mass="30642">MTRPPLPSLTRTWHSSSYASIDVSRPELSCAGKRVVITGAGSGIGRAIAHAFARAGASEIILIGRNEASLRETQSLLSSQTSTSVRPADVTDEKALAEIAAAVGTWDVMVLAAGYIAKPTPVRESSVQEWWQCFETNVKGTMVSTNVFLPTANPTHAAIIGITAAVVLPVQTTKGMSAYISSKLSLVKVMEYIAAENPNVFAAALHPGMVNTKILRESGADPNKLPLDSDDLPADFTVWLTSPEAAFLNGRNVWANWDVDELKAKANEIQSGQLLHAGVYGWPFSPI</sequence>
<gene>
    <name evidence="3" type="ORF">N7532_008809</name>
</gene>
<dbReference type="GO" id="GO:0006633">
    <property type="term" value="P:fatty acid biosynthetic process"/>
    <property type="evidence" value="ECO:0007669"/>
    <property type="project" value="TreeGrafter"/>
</dbReference>
<evidence type="ECO:0000256" key="2">
    <source>
        <dbReference type="ARBA" id="ARBA00022857"/>
    </source>
</evidence>
<dbReference type="PANTHER" id="PTHR42760">
    <property type="entry name" value="SHORT-CHAIN DEHYDROGENASES/REDUCTASES FAMILY MEMBER"/>
    <property type="match status" value="1"/>
</dbReference>
<keyword evidence="4" id="KW-1185">Reference proteome</keyword>
<evidence type="ECO:0000256" key="1">
    <source>
        <dbReference type="ARBA" id="ARBA00006484"/>
    </source>
</evidence>
<name>A0A9W9EYE6_9EURO</name>
<dbReference type="PRINTS" id="PR00081">
    <property type="entry name" value="GDHRDH"/>
</dbReference>
<dbReference type="AlphaFoldDB" id="A0A9W9EYE6"/>
<dbReference type="EMBL" id="JAPQKI010000009">
    <property type="protein sequence ID" value="KAJ5090125.1"/>
    <property type="molecule type" value="Genomic_DNA"/>
</dbReference>
<protein>
    <recommendedName>
        <fullName evidence="5">NADP(+)-dependent dehydrogenase</fullName>
    </recommendedName>
</protein>
<dbReference type="InterPro" id="IPR036291">
    <property type="entry name" value="NAD(P)-bd_dom_sf"/>
</dbReference>
<reference evidence="3" key="1">
    <citation type="submission" date="2022-11" db="EMBL/GenBank/DDBJ databases">
        <authorList>
            <person name="Petersen C."/>
        </authorList>
    </citation>
    <scope>NUCLEOTIDE SEQUENCE</scope>
    <source>
        <strain evidence="3">IBT 30761</strain>
    </source>
</reference>
<comment type="similarity">
    <text evidence="1">Belongs to the short-chain dehydrogenases/reductases (SDR) family.</text>
</comment>
<dbReference type="SUPFAM" id="SSF51735">
    <property type="entry name" value="NAD(P)-binding Rossmann-fold domains"/>
    <property type="match status" value="1"/>
</dbReference>
<evidence type="ECO:0000313" key="3">
    <source>
        <dbReference type="EMBL" id="KAJ5090125.1"/>
    </source>
</evidence>
<organism evidence="3 4">
    <name type="scientific">Penicillium argentinense</name>
    <dbReference type="NCBI Taxonomy" id="1131581"/>
    <lineage>
        <taxon>Eukaryota</taxon>
        <taxon>Fungi</taxon>
        <taxon>Dikarya</taxon>
        <taxon>Ascomycota</taxon>
        <taxon>Pezizomycotina</taxon>
        <taxon>Eurotiomycetes</taxon>
        <taxon>Eurotiomycetidae</taxon>
        <taxon>Eurotiales</taxon>
        <taxon>Aspergillaceae</taxon>
        <taxon>Penicillium</taxon>
    </lineage>
</organism>
<evidence type="ECO:0008006" key="5">
    <source>
        <dbReference type="Google" id="ProtNLM"/>
    </source>
</evidence>
<reference evidence="3" key="2">
    <citation type="journal article" date="2023" name="IMA Fungus">
        <title>Comparative genomic study of the Penicillium genus elucidates a diverse pangenome and 15 lateral gene transfer events.</title>
        <authorList>
            <person name="Petersen C."/>
            <person name="Sorensen T."/>
            <person name="Nielsen M.R."/>
            <person name="Sondergaard T.E."/>
            <person name="Sorensen J.L."/>
            <person name="Fitzpatrick D.A."/>
            <person name="Frisvad J.C."/>
            <person name="Nielsen K.L."/>
        </authorList>
    </citation>
    <scope>NUCLEOTIDE SEQUENCE</scope>
    <source>
        <strain evidence="3">IBT 30761</strain>
    </source>
</reference>
<dbReference type="Gene3D" id="3.40.50.720">
    <property type="entry name" value="NAD(P)-binding Rossmann-like Domain"/>
    <property type="match status" value="1"/>
</dbReference>
<dbReference type="RefSeq" id="XP_056472107.1">
    <property type="nucleotide sequence ID" value="XM_056621301.1"/>
</dbReference>
<accession>A0A9W9EYE6</accession>
<dbReference type="Pfam" id="PF00106">
    <property type="entry name" value="adh_short"/>
    <property type="match status" value="1"/>
</dbReference>
<dbReference type="GeneID" id="81360280"/>
<dbReference type="InterPro" id="IPR002347">
    <property type="entry name" value="SDR_fam"/>
</dbReference>
<proteinExistence type="inferred from homology"/>
<keyword evidence="2" id="KW-0521">NADP</keyword>
<dbReference type="Proteomes" id="UP001149074">
    <property type="component" value="Unassembled WGS sequence"/>
</dbReference>